<organism evidence="1 2">
    <name type="scientific">Centaurea solstitialis</name>
    <name type="common">yellow star-thistle</name>
    <dbReference type="NCBI Taxonomy" id="347529"/>
    <lineage>
        <taxon>Eukaryota</taxon>
        <taxon>Viridiplantae</taxon>
        <taxon>Streptophyta</taxon>
        <taxon>Embryophyta</taxon>
        <taxon>Tracheophyta</taxon>
        <taxon>Spermatophyta</taxon>
        <taxon>Magnoliopsida</taxon>
        <taxon>eudicotyledons</taxon>
        <taxon>Gunneridae</taxon>
        <taxon>Pentapetalae</taxon>
        <taxon>asterids</taxon>
        <taxon>campanulids</taxon>
        <taxon>Asterales</taxon>
        <taxon>Asteraceae</taxon>
        <taxon>Carduoideae</taxon>
        <taxon>Cardueae</taxon>
        <taxon>Centaureinae</taxon>
        <taxon>Centaurea</taxon>
    </lineage>
</organism>
<name>A0AA38T4G7_9ASTR</name>
<protein>
    <submittedName>
        <fullName evidence="1">Uncharacterized protein</fullName>
    </submittedName>
</protein>
<evidence type="ECO:0000313" key="2">
    <source>
        <dbReference type="Proteomes" id="UP001172457"/>
    </source>
</evidence>
<dbReference type="EMBL" id="JARYMX010000004">
    <property type="protein sequence ID" value="KAJ9554220.1"/>
    <property type="molecule type" value="Genomic_DNA"/>
</dbReference>
<accession>A0AA38T4G7</accession>
<comment type="caution">
    <text evidence="1">The sequence shown here is derived from an EMBL/GenBank/DDBJ whole genome shotgun (WGS) entry which is preliminary data.</text>
</comment>
<dbReference type="Proteomes" id="UP001172457">
    <property type="component" value="Chromosome 4"/>
</dbReference>
<dbReference type="AlphaFoldDB" id="A0AA38T4G7"/>
<sequence>MIKHDDIEPCSVGKYQQEQIGLNKQSRIITNEQDFPLAQGFSQRPGLTTRITFIFRRTGKRSSLRKYLFRLKEYDEEVFGAGTSYLSIYLTNTKVVSKLDKELPSGTYQLLESHSQPYHPYHLYRLPPQRHISFTTTLPLPYHSPTPIPLIPPV</sequence>
<reference evidence="1" key="1">
    <citation type="submission" date="2023-03" db="EMBL/GenBank/DDBJ databases">
        <title>Chromosome-scale reference genome and RAD-based genetic map of yellow starthistle (Centaurea solstitialis) reveal putative structural variation and QTLs associated with invader traits.</title>
        <authorList>
            <person name="Reatini B."/>
            <person name="Cang F.A."/>
            <person name="Jiang Q."/>
            <person name="Mckibben M.T.W."/>
            <person name="Barker M.S."/>
            <person name="Rieseberg L.H."/>
            <person name="Dlugosch K.M."/>
        </authorList>
    </citation>
    <scope>NUCLEOTIDE SEQUENCE</scope>
    <source>
        <strain evidence="1">CAN-66</strain>
        <tissue evidence="1">Leaf</tissue>
    </source>
</reference>
<evidence type="ECO:0000313" key="1">
    <source>
        <dbReference type="EMBL" id="KAJ9554220.1"/>
    </source>
</evidence>
<proteinExistence type="predicted"/>
<gene>
    <name evidence="1" type="ORF">OSB04_018265</name>
</gene>
<keyword evidence="2" id="KW-1185">Reference proteome</keyword>